<dbReference type="InterPro" id="IPR025714">
    <property type="entry name" value="Methyltranfer_dom"/>
</dbReference>
<dbReference type="AlphaFoldDB" id="A1AQD3"/>
<dbReference type="SUPFAM" id="SSF53335">
    <property type="entry name" value="S-adenosyl-L-methionine-dependent methyltransferases"/>
    <property type="match status" value="1"/>
</dbReference>
<evidence type="ECO:0000313" key="2">
    <source>
        <dbReference type="EMBL" id="ABK99553.1"/>
    </source>
</evidence>
<reference evidence="2 3" key="1">
    <citation type="submission" date="2006-10" db="EMBL/GenBank/DDBJ databases">
        <title>Complete sequence of chromosome of Pelobacter propionicus DSM 2379.</title>
        <authorList>
            <consortium name="US DOE Joint Genome Institute"/>
            <person name="Copeland A."/>
            <person name="Lucas S."/>
            <person name="Lapidus A."/>
            <person name="Barry K."/>
            <person name="Detter J.C."/>
            <person name="Glavina del Rio T."/>
            <person name="Hammon N."/>
            <person name="Israni S."/>
            <person name="Dalin E."/>
            <person name="Tice H."/>
            <person name="Pitluck S."/>
            <person name="Saunders E."/>
            <person name="Brettin T."/>
            <person name="Bruce D."/>
            <person name="Han C."/>
            <person name="Tapia R."/>
            <person name="Schmutz J."/>
            <person name="Larimer F."/>
            <person name="Land M."/>
            <person name="Hauser L."/>
            <person name="Kyrpides N."/>
            <person name="Kim E."/>
            <person name="Lovley D."/>
            <person name="Richardson P."/>
        </authorList>
    </citation>
    <scope>NUCLEOTIDE SEQUENCE [LARGE SCALE GENOMIC DNA]</scope>
    <source>
        <strain evidence="3">DSM 2379 / NBRC 103807 / OttBd1</strain>
    </source>
</reference>
<proteinExistence type="predicted"/>
<organism evidence="2 3">
    <name type="scientific">Pelobacter propionicus (strain DSM 2379 / NBRC 103807 / OttBd1)</name>
    <dbReference type="NCBI Taxonomy" id="338966"/>
    <lineage>
        <taxon>Bacteria</taxon>
        <taxon>Pseudomonadati</taxon>
        <taxon>Thermodesulfobacteriota</taxon>
        <taxon>Desulfuromonadia</taxon>
        <taxon>Desulfuromonadales</taxon>
        <taxon>Desulfuromonadaceae</taxon>
        <taxon>Pelobacter</taxon>
    </lineage>
</organism>
<accession>A1AQD3</accession>
<keyword evidence="2" id="KW-0808">Transferase</keyword>
<dbReference type="CDD" id="cd02440">
    <property type="entry name" value="AdoMet_MTases"/>
    <property type="match status" value="1"/>
</dbReference>
<dbReference type="Pfam" id="PF13847">
    <property type="entry name" value="Methyltransf_31"/>
    <property type="match status" value="1"/>
</dbReference>
<sequence>MNGAACRCEKGHDVREQWGAGRSILRIRDPGIVFDQLDLREGDRFLDLGCGSGDYAMAASRIVGRSGAVFALEKSRQRVARLVAEAADQDMDNVLAMACDISRPLPVGEESIDVCLLATVLHIPEVARHMRAILGEVHRVLRPGGRLGIIECKKEETAFGPPPGMRLSARDIREALPRGAFHGEVETDLGGLYLLRLVALQL</sequence>
<feature type="domain" description="Methyltransferase" evidence="1">
    <location>
        <begin position="41"/>
        <end position="155"/>
    </location>
</feature>
<evidence type="ECO:0000259" key="1">
    <source>
        <dbReference type="Pfam" id="PF13847"/>
    </source>
</evidence>
<gene>
    <name evidence="2" type="ordered locus">Ppro_1944</name>
</gene>
<dbReference type="KEGG" id="ppd:Ppro_1944"/>
<dbReference type="STRING" id="338966.Ppro_1944"/>
<evidence type="ECO:0000313" key="3">
    <source>
        <dbReference type="Proteomes" id="UP000006732"/>
    </source>
</evidence>
<dbReference type="RefSeq" id="WP_011735819.1">
    <property type="nucleotide sequence ID" value="NC_008609.1"/>
</dbReference>
<keyword evidence="3" id="KW-1185">Reference proteome</keyword>
<dbReference type="EMBL" id="CP000482">
    <property type="protein sequence ID" value="ABK99553.1"/>
    <property type="molecule type" value="Genomic_DNA"/>
</dbReference>
<dbReference type="InterPro" id="IPR029063">
    <property type="entry name" value="SAM-dependent_MTases_sf"/>
</dbReference>
<keyword evidence="2" id="KW-0489">Methyltransferase</keyword>
<protein>
    <submittedName>
        <fullName evidence="2">Methyltransferase type 11</fullName>
    </submittedName>
</protein>
<dbReference type="HOGENOM" id="CLU_037990_16_1_7"/>
<dbReference type="GO" id="GO:0008168">
    <property type="term" value="F:methyltransferase activity"/>
    <property type="evidence" value="ECO:0007669"/>
    <property type="project" value="UniProtKB-KW"/>
</dbReference>
<dbReference type="Proteomes" id="UP000006732">
    <property type="component" value="Chromosome"/>
</dbReference>
<dbReference type="Gene3D" id="3.40.50.150">
    <property type="entry name" value="Vaccinia Virus protein VP39"/>
    <property type="match status" value="1"/>
</dbReference>
<dbReference type="eggNOG" id="COG2226">
    <property type="taxonomic scope" value="Bacteria"/>
</dbReference>
<name>A1AQD3_PELPD</name>
<dbReference type="GO" id="GO:0032259">
    <property type="term" value="P:methylation"/>
    <property type="evidence" value="ECO:0007669"/>
    <property type="project" value="UniProtKB-KW"/>
</dbReference>